<comment type="similarity">
    <text evidence="1">Belongs to the peptidase C40 family.</text>
</comment>
<feature type="domain" description="LysM" evidence="8">
    <location>
        <begin position="27"/>
        <end position="70"/>
    </location>
</feature>
<sequence>MHKRGLTAGAVLLLWMFMVSTVGAAQSVYVVKAGDSLWKISQTYGVSVEQIKKINGLSSDQLSIGQTLKINNEVNVQAQSAPVSAGSGATSVYTVVKGDNLWNIASRFGTSVEKIKALNGLDSNDLQIGDKLIINGTAPAVQKAATPPSAPAPVSVSRSGDNLSGVRIIESAAQYIGTPYRYGGAAPGGFDCSGFTTYIFGQAGISLPRTAAGQYGSGIAVSKSDLMAGDLVFFSCGGKGIDHVGIYSGSGKFIHSSSPRSGGVIYSSLSEAYYSNSYTGARRIIR</sequence>
<dbReference type="PANTHER" id="PTHR47360">
    <property type="entry name" value="MUREIN DD-ENDOPEPTIDASE MEPS/MUREIN LD-CARBOXYPEPTIDASE"/>
    <property type="match status" value="1"/>
</dbReference>
<dbReference type="InterPro" id="IPR038765">
    <property type="entry name" value="Papain-like_cys_pep_sf"/>
</dbReference>
<evidence type="ECO:0000256" key="3">
    <source>
        <dbReference type="ARBA" id="ARBA00022729"/>
    </source>
</evidence>
<dbReference type="PANTHER" id="PTHR47360:SF1">
    <property type="entry name" value="ENDOPEPTIDASE NLPC-RELATED"/>
    <property type="match status" value="1"/>
</dbReference>
<dbReference type="Gene3D" id="3.10.350.10">
    <property type="entry name" value="LysM domain"/>
    <property type="match status" value="2"/>
</dbReference>
<keyword evidence="5" id="KW-0378">Hydrolase</keyword>
<feature type="domain" description="NlpC/P60" evidence="9">
    <location>
        <begin position="162"/>
        <end position="285"/>
    </location>
</feature>
<dbReference type="SUPFAM" id="SSF54106">
    <property type="entry name" value="LysM domain"/>
    <property type="match status" value="2"/>
</dbReference>
<evidence type="ECO:0000256" key="4">
    <source>
        <dbReference type="ARBA" id="ARBA00022737"/>
    </source>
</evidence>
<gene>
    <name evidence="10" type="ORF">1827</name>
</gene>
<reference evidence="10 11" key="1">
    <citation type="submission" date="2015-03" db="EMBL/GenBank/DDBJ databases">
        <authorList>
            <person name="Murphy D."/>
        </authorList>
    </citation>
    <scope>NUCLEOTIDE SEQUENCE [LARGE SCALE GENOMIC DNA]</scope>
    <source>
        <strain evidence="10 11">OL-4</strain>
    </source>
</reference>
<dbReference type="SMART" id="SM00257">
    <property type="entry name" value="LysM"/>
    <property type="match status" value="2"/>
</dbReference>
<keyword evidence="2" id="KW-0645">Protease</keyword>
<evidence type="ECO:0000259" key="8">
    <source>
        <dbReference type="PROSITE" id="PS51782"/>
    </source>
</evidence>
<dbReference type="Pfam" id="PF01476">
    <property type="entry name" value="LysM"/>
    <property type="match status" value="2"/>
</dbReference>
<dbReference type="SUPFAM" id="SSF54001">
    <property type="entry name" value="Cysteine proteinases"/>
    <property type="match status" value="1"/>
</dbReference>
<dbReference type="GO" id="GO:0008234">
    <property type="term" value="F:cysteine-type peptidase activity"/>
    <property type="evidence" value="ECO:0007669"/>
    <property type="project" value="UniProtKB-KW"/>
</dbReference>
<dbReference type="CDD" id="cd00118">
    <property type="entry name" value="LysM"/>
    <property type="match status" value="2"/>
</dbReference>
<dbReference type="InterPro" id="IPR052062">
    <property type="entry name" value="Murein_DD/LD_carboxypeptidase"/>
</dbReference>
<dbReference type="AlphaFoldDB" id="A0A0E4C906"/>
<keyword evidence="4" id="KW-0677">Repeat</keyword>
<dbReference type="GO" id="GO:0006508">
    <property type="term" value="P:proteolysis"/>
    <property type="evidence" value="ECO:0007669"/>
    <property type="project" value="UniProtKB-KW"/>
</dbReference>
<dbReference type="Pfam" id="PF00877">
    <property type="entry name" value="NLPC_P60"/>
    <property type="match status" value="1"/>
</dbReference>
<accession>A0A0E4C906</accession>
<name>A0A0E4C906_9FIRM</name>
<protein>
    <submittedName>
        <fullName evidence="10">Endopeptidase, NLPC/P60 domain</fullName>
    </submittedName>
</protein>
<organism evidence="10 11">
    <name type="scientific">Syntrophomonas zehnderi OL-4</name>
    <dbReference type="NCBI Taxonomy" id="690567"/>
    <lineage>
        <taxon>Bacteria</taxon>
        <taxon>Bacillati</taxon>
        <taxon>Bacillota</taxon>
        <taxon>Clostridia</taxon>
        <taxon>Eubacteriales</taxon>
        <taxon>Syntrophomonadaceae</taxon>
        <taxon>Syntrophomonas</taxon>
    </lineage>
</organism>
<feature type="domain" description="LysM" evidence="8">
    <location>
        <begin position="91"/>
        <end position="134"/>
    </location>
</feature>
<feature type="chain" id="PRO_5002419247" evidence="7">
    <location>
        <begin position="25"/>
        <end position="286"/>
    </location>
</feature>
<dbReference type="Gene3D" id="3.90.1720.10">
    <property type="entry name" value="endopeptidase domain like (from Nostoc punctiforme)"/>
    <property type="match status" value="1"/>
</dbReference>
<evidence type="ECO:0000313" key="11">
    <source>
        <dbReference type="Proteomes" id="UP000045545"/>
    </source>
</evidence>
<dbReference type="InterPro" id="IPR018392">
    <property type="entry name" value="LysM"/>
</dbReference>
<dbReference type="InterPro" id="IPR036779">
    <property type="entry name" value="LysM_dom_sf"/>
</dbReference>
<dbReference type="PROSITE" id="PS51782">
    <property type="entry name" value="LYSM"/>
    <property type="match status" value="2"/>
</dbReference>
<evidence type="ECO:0000256" key="7">
    <source>
        <dbReference type="SAM" id="SignalP"/>
    </source>
</evidence>
<dbReference type="OrthoDB" id="9808890at2"/>
<keyword evidence="11" id="KW-1185">Reference proteome</keyword>
<dbReference type="RefSeq" id="WP_052729694.1">
    <property type="nucleotide sequence ID" value="NZ_CGIH01000029.1"/>
</dbReference>
<dbReference type="Proteomes" id="UP000045545">
    <property type="component" value="Unassembled WGS sequence"/>
</dbReference>
<dbReference type="InterPro" id="IPR000064">
    <property type="entry name" value="NLP_P60_dom"/>
</dbReference>
<evidence type="ECO:0000313" key="10">
    <source>
        <dbReference type="EMBL" id="CFX76539.1"/>
    </source>
</evidence>
<dbReference type="STRING" id="690567.1827"/>
<dbReference type="EMBL" id="CGIH01000029">
    <property type="protein sequence ID" value="CFX76539.1"/>
    <property type="molecule type" value="Genomic_DNA"/>
</dbReference>
<evidence type="ECO:0000256" key="2">
    <source>
        <dbReference type="ARBA" id="ARBA00022670"/>
    </source>
</evidence>
<keyword evidence="6" id="KW-0788">Thiol protease</keyword>
<evidence type="ECO:0000256" key="6">
    <source>
        <dbReference type="ARBA" id="ARBA00022807"/>
    </source>
</evidence>
<evidence type="ECO:0000256" key="1">
    <source>
        <dbReference type="ARBA" id="ARBA00007074"/>
    </source>
</evidence>
<proteinExistence type="inferred from homology"/>
<evidence type="ECO:0000256" key="5">
    <source>
        <dbReference type="ARBA" id="ARBA00022801"/>
    </source>
</evidence>
<feature type="signal peptide" evidence="7">
    <location>
        <begin position="1"/>
        <end position="24"/>
    </location>
</feature>
<dbReference type="PROSITE" id="PS51935">
    <property type="entry name" value="NLPC_P60"/>
    <property type="match status" value="1"/>
</dbReference>
<evidence type="ECO:0000259" key="9">
    <source>
        <dbReference type="PROSITE" id="PS51935"/>
    </source>
</evidence>
<keyword evidence="3 7" id="KW-0732">Signal</keyword>